<dbReference type="PANTHER" id="PTHR12978">
    <property type="entry name" value="HISTIDINE TRIAD HIT PROTEIN MEMBER"/>
    <property type="match status" value="1"/>
</dbReference>
<dbReference type="InterPro" id="IPR036265">
    <property type="entry name" value="HIT-like_sf"/>
</dbReference>
<dbReference type="GO" id="GO:0000340">
    <property type="term" value="F:RNA 7-methylguanosine cap binding"/>
    <property type="evidence" value="ECO:0007669"/>
    <property type="project" value="TreeGrafter"/>
</dbReference>
<reference evidence="2" key="3">
    <citation type="submission" date="2025-08" db="UniProtKB">
        <authorList>
            <consortium name="RefSeq"/>
        </authorList>
    </citation>
    <scope>IDENTIFICATION</scope>
    <source>
        <strain evidence="2">CBS 342.82</strain>
    </source>
</reference>
<organism evidence="2">
    <name type="scientific">Dissoconium aciculare CBS 342.82</name>
    <dbReference type="NCBI Taxonomy" id="1314786"/>
    <lineage>
        <taxon>Eukaryota</taxon>
        <taxon>Fungi</taxon>
        <taxon>Dikarya</taxon>
        <taxon>Ascomycota</taxon>
        <taxon>Pezizomycotina</taxon>
        <taxon>Dothideomycetes</taxon>
        <taxon>Dothideomycetidae</taxon>
        <taxon>Mycosphaerellales</taxon>
        <taxon>Dissoconiaceae</taxon>
        <taxon>Dissoconium</taxon>
    </lineage>
</organism>
<keyword evidence="1" id="KW-1185">Reference proteome</keyword>
<dbReference type="GO" id="GO:0000290">
    <property type="term" value="P:deadenylation-dependent decapping of nuclear-transcribed mRNA"/>
    <property type="evidence" value="ECO:0007669"/>
    <property type="project" value="InterPro"/>
</dbReference>
<dbReference type="InterPro" id="IPR008594">
    <property type="entry name" value="DcpS/DCS2"/>
</dbReference>
<name>A0A6J3M562_9PEZI</name>
<dbReference type="AlphaFoldDB" id="A0A6J3M562"/>
<dbReference type="GO" id="GO:0005634">
    <property type="term" value="C:nucleus"/>
    <property type="evidence" value="ECO:0007669"/>
    <property type="project" value="TreeGrafter"/>
</dbReference>
<protein>
    <submittedName>
        <fullName evidence="2">Uncharacterized protein</fullName>
    </submittedName>
</protein>
<dbReference type="RefSeq" id="XP_033460227.1">
    <property type="nucleotide sequence ID" value="XM_033603173.1"/>
</dbReference>
<evidence type="ECO:0000313" key="1">
    <source>
        <dbReference type="Proteomes" id="UP000504637"/>
    </source>
</evidence>
<dbReference type="Proteomes" id="UP000504637">
    <property type="component" value="Unplaced"/>
</dbReference>
<dbReference type="GO" id="GO:0016787">
    <property type="term" value="F:hydrolase activity"/>
    <property type="evidence" value="ECO:0007669"/>
    <property type="project" value="InterPro"/>
</dbReference>
<dbReference type="OrthoDB" id="10264956at2759"/>
<dbReference type="Gene3D" id="3.30.428.10">
    <property type="entry name" value="HIT-like"/>
    <property type="match status" value="1"/>
</dbReference>
<dbReference type="SUPFAM" id="SSF54197">
    <property type="entry name" value="HIT-like"/>
    <property type="match status" value="1"/>
</dbReference>
<evidence type="ECO:0000313" key="2">
    <source>
        <dbReference type="RefSeq" id="XP_033460227.1"/>
    </source>
</evidence>
<dbReference type="Pfam" id="PF11969">
    <property type="entry name" value="DcpS_C"/>
    <property type="match status" value="1"/>
</dbReference>
<dbReference type="PANTHER" id="PTHR12978:SF0">
    <property type="entry name" value="M7GPPPX DIPHOSPHATASE"/>
    <property type="match status" value="1"/>
</dbReference>
<gene>
    <name evidence="2" type="ORF">K489DRAFT_370758</name>
</gene>
<sequence length="170" mass="18959">MPKTRVRASILGSILGAYPQLQEDQLKLYIHQLPTCFHFHIHIVYMSSDVGFTQSVGKAIGYESIIPQLQTMVGNNDAGIISALITNNIGEADEVWSKVLEPLAIKGSLATHMSETKSFHESISWNEIQTLRIMNIAEHQCTSVTCLLFNRSPFMTSCIHPQKLSQSDEV</sequence>
<reference evidence="2" key="2">
    <citation type="submission" date="2020-04" db="EMBL/GenBank/DDBJ databases">
        <authorList>
            <consortium name="NCBI Genome Project"/>
        </authorList>
    </citation>
    <scope>NUCLEOTIDE SEQUENCE</scope>
    <source>
        <strain evidence="2">CBS 342.82</strain>
    </source>
</reference>
<dbReference type="GeneID" id="54360973"/>
<dbReference type="GO" id="GO:0000932">
    <property type="term" value="C:P-body"/>
    <property type="evidence" value="ECO:0007669"/>
    <property type="project" value="TreeGrafter"/>
</dbReference>
<accession>A0A6J3M562</accession>
<proteinExistence type="predicted"/>
<reference evidence="2" key="1">
    <citation type="submission" date="2020-01" db="EMBL/GenBank/DDBJ databases">
        <authorList>
            <consortium name="DOE Joint Genome Institute"/>
            <person name="Haridas S."/>
            <person name="Albert R."/>
            <person name="Binder M."/>
            <person name="Bloem J."/>
            <person name="Labutti K."/>
            <person name="Salamov A."/>
            <person name="Andreopoulos B."/>
            <person name="Baker S.E."/>
            <person name="Barry K."/>
            <person name="Bills G."/>
            <person name="Bluhm B.H."/>
            <person name="Cannon C."/>
            <person name="Castanera R."/>
            <person name="Culley D.E."/>
            <person name="Daum C."/>
            <person name="Ezra D."/>
            <person name="Gonzalez J.B."/>
            <person name="Henrissat B."/>
            <person name="Kuo A."/>
            <person name="Liang C."/>
            <person name="Lipzen A."/>
            <person name="Lutzoni F."/>
            <person name="Magnuson J."/>
            <person name="Mondo S."/>
            <person name="Nolan M."/>
            <person name="Ohm R."/>
            <person name="Pangilinan J."/>
            <person name="Park H.-J."/>
            <person name="Ramirez L."/>
            <person name="Alfaro M."/>
            <person name="Sun H."/>
            <person name="Tritt A."/>
            <person name="Yoshinaga Y."/>
            <person name="Zwiers L.-H."/>
            <person name="Turgeon B.G."/>
            <person name="Goodwin S.B."/>
            <person name="Spatafora J.W."/>
            <person name="Crous P.W."/>
            <person name="Grigoriev I.V."/>
        </authorList>
    </citation>
    <scope>NUCLEOTIDE SEQUENCE</scope>
    <source>
        <strain evidence="2">CBS 342.82</strain>
    </source>
</reference>